<accession>A0ABD2RK27</accession>
<feature type="domain" description="DUF7722" evidence="1">
    <location>
        <begin position="73"/>
        <end position="118"/>
    </location>
</feature>
<dbReference type="Pfam" id="PF24847">
    <property type="entry name" value="DUF7722"/>
    <property type="match status" value="1"/>
</dbReference>
<proteinExistence type="predicted"/>
<dbReference type="InterPro" id="IPR056139">
    <property type="entry name" value="DUF7722"/>
</dbReference>
<dbReference type="Proteomes" id="UP001627284">
    <property type="component" value="Unassembled WGS sequence"/>
</dbReference>
<dbReference type="AlphaFoldDB" id="A0ABD2RK27"/>
<comment type="caution">
    <text evidence="2">The sequence shown here is derived from an EMBL/GenBank/DDBJ whole genome shotgun (WGS) entry which is preliminary data.</text>
</comment>
<organism evidence="2 3">
    <name type="scientific">Solanum stoloniferum</name>
    <dbReference type="NCBI Taxonomy" id="62892"/>
    <lineage>
        <taxon>Eukaryota</taxon>
        <taxon>Viridiplantae</taxon>
        <taxon>Streptophyta</taxon>
        <taxon>Embryophyta</taxon>
        <taxon>Tracheophyta</taxon>
        <taxon>Spermatophyta</taxon>
        <taxon>Magnoliopsida</taxon>
        <taxon>eudicotyledons</taxon>
        <taxon>Gunneridae</taxon>
        <taxon>Pentapetalae</taxon>
        <taxon>asterids</taxon>
        <taxon>lamiids</taxon>
        <taxon>Solanales</taxon>
        <taxon>Solanaceae</taxon>
        <taxon>Solanoideae</taxon>
        <taxon>Solaneae</taxon>
        <taxon>Solanum</taxon>
    </lineage>
</organism>
<evidence type="ECO:0000313" key="2">
    <source>
        <dbReference type="EMBL" id="KAL3331451.1"/>
    </source>
</evidence>
<protein>
    <recommendedName>
        <fullName evidence="1">DUF7722 domain-containing protein</fullName>
    </recommendedName>
</protein>
<sequence length="121" mass="14063">MYVEKSQRIRIMSGSGACPYKTPSYNTTTMFSLNQNKNQPQIQVQQNTTKIENSKSCFTSTCTSSNFQMPLHYPRYKKSDYETMPMWKLDCLLRQYGLPVIGDVNHKRKFAMGAFLWPSQN</sequence>
<dbReference type="PANTHER" id="PTHR33513">
    <property type="entry name" value="OS06G0523300 PROTEIN"/>
    <property type="match status" value="1"/>
</dbReference>
<keyword evidence="3" id="KW-1185">Reference proteome</keyword>
<reference evidence="2 3" key="1">
    <citation type="submission" date="2024-05" db="EMBL/GenBank/DDBJ databases">
        <title>De novo assembly of an allotetraploid wild potato.</title>
        <authorList>
            <person name="Hosaka A.J."/>
        </authorList>
    </citation>
    <scope>NUCLEOTIDE SEQUENCE [LARGE SCALE GENOMIC DNA]</scope>
    <source>
        <tissue evidence="2">Young leaves</tissue>
    </source>
</reference>
<dbReference type="EMBL" id="JBJKTR010000020">
    <property type="protein sequence ID" value="KAL3331451.1"/>
    <property type="molecule type" value="Genomic_DNA"/>
</dbReference>
<evidence type="ECO:0000259" key="1">
    <source>
        <dbReference type="Pfam" id="PF24847"/>
    </source>
</evidence>
<evidence type="ECO:0000313" key="3">
    <source>
        <dbReference type="Proteomes" id="UP001627284"/>
    </source>
</evidence>
<dbReference type="PANTHER" id="PTHR33513:SF4">
    <property type="entry name" value="GB|AAF04428.1"/>
    <property type="match status" value="1"/>
</dbReference>
<name>A0ABD2RK27_9SOLN</name>
<gene>
    <name evidence="2" type="ORF">AABB24_034996</name>
</gene>